<dbReference type="SUPFAM" id="SSF46689">
    <property type="entry name" value="Homeodomain-like"/>
    <property type="match status" value="2"/>
</dbReference>
<keyword evidence="5" id="KW-0805">Transcription regulation</keyword>
<keyword evidence="13" id="KW-1185">Reference proteome</keyword>
<dbReference type="Pfam" id="PF17853">
    <property type="entry name" value="GGDEF_2"/>
    <property type="match status" value="1"/>
</dbReference>
<dbReference type="InterPro" id="IPR011006">
    <property type="entry name" value="CheY-like_superfamily"/>
</dbReference>
<dbReference type="InterPro" id="IPR051552">
    <property type="entry name" value="HptR"/>
</dbReference>
<feature type="domain" description="HTH araC/xylS-type" evidence="9">
    <location>
        <begin position="427"/>
        <end position="526"/>
    </location>
</feature>
<evidence type="ECO:0000313" key="12">
    <source>
        <dbReference type="EMBL" id="UOM51709.1"/>
    </source>
</evidence>
<dbReference type="Gene3D" id="1.10.10.60">
    <property type="entry name" value="Homeodomain-like"/>
    <property type="match status" value="2"/>
</dbReference>
<keyword evidence="4" id="KW-0902">Two-component regulatory system</keyword>
<evidence type="ECO:0000256" key="6">
    <source>
        <dbReference type="ARBA" id="ARBA00023125"/>
    </source>
</evidence>
<protein>
    <submittedName>
        <fullName evidence="12">Response regulator</fullName>
    </submittedName>
</protein>
<dbReference type="RefSeq" id="WP_244773358.1">
    <property type="nucleotide sequence ID" value="NZ_CP094929.1"/>
</dbReference>
<dbReference type="InterPro" id="IPR018060">
    <property type="entry name" value="HTH_AraC"/>
</dbReference>
<dbReference type="SMART" id="SM00342">
    <property type="entry name" value="HTH_ARAC"/>
    <property type="match status" value="1"/>
</dbReference>
<evidence type="ECO:0000256" key="8">
    <source>
        <dbReference type="PROSITE-ProRule" id="PRU00169"/>
    </source>
</evidence>
<dbReference type="InterPro" id="IPR000160">
    <property type="entry name" value="GGDEF_dom"/>
</dbReference>
<evidence type="ECO:0000259" key="10">
    <source>
        <dbReference type="PROSITE" id="PS50110"/>
    </source>
</evidence>
<evidence type="ECO:0000259" key="11">
    <source>
        <dbReference type="PROSITE" id="PS50887"/>
    </source>
</evidence>
<evidence type="ECO:0000259" key="9">
    <source>
        <dbReference type="PROSITE" id="PS01124"/>
    </source>
</evidence>
<feature type="domain" description="Response regulatory" evidence="10">
    <location>
        <begin position="3"/>
        <end position="120"/>
    </location>
</feature>
<evidence type="ECO:0000256" key="2">
    <source>
        <dbReference type="ARBA" id="ARBA00022490"/>
    </source>
</evidence>
<proteinExistence type="predicted"/>
<evidence type="ECO:0000256" key="3">
    <source>
        <dbReference type="ARBA" id="ARBA00022553"/>
    </source>
</evidence>
<dbReference type="PROSITE" id="PS50887">
    <property type="entry name" value="GGDEF"/>
    <property type="match status" value="1"/>
</dbReference>
<accession>A0ABY4DBR0</accession>
<evidence type="ECO:0000256" key="4">
    <source>
        <dbReference type="ARBA" id="ARBA00023012"/>
    </source>
</evidence>
<evidence type="ECO:0000256" key="5">
    <source>
        <dbReference type="ARBA" id="ARBA00023015"/>
    </source>
</evidence>
<evidence type="ECO:0000256" key="1">
    <source>
        <dbReference type="ARBA" id="ARBA00004496"/>
    </source>
</evidence>
<reference evidence="13" key="1">
    <citation type="journal article" date="2024" name="J Bioinform Genom">
        <title>Complete genome sequence of the type strain bacterium Sphaerochaeta associata GLS2t (VKM B-2742)t.</title>
        <authorList>
            <person name="Troshina O.Y."/>
            <person name="Tepeeva A.N."/>
            <person name="Arzamasceva V.O."/>
            <person name="Whitman W.B."/>
            <person name="Varghese N."/>
            <person name="Shapiro N."/>
            <person name="Woyke T."/>
            <person name="Kripides N.C."/>
            <person name="Vasilenko O.V."/>
        </authorList>
    </citation>
    <scope>NUCLEOTIDE SEQUENCE [LARGE SCALE GENOMIC DNA]</scope>
    <source>
        <strain evidence="13">GLS2T</strain>
    </source>
</reference>
<dbReference type="InterPro" id="IPR009057">
    <property type="entry name" value="Homeodomain-like_sf"/>
</dbReference>
<comment type="subcellular location">
    <subcellularLocation>
        <location evidence="1">Cytoplasm</location>
    </subcellularLocation>
</comment>
<sequence length="534" mass="60864">MYKAVLIEDEIIIRENIRENFPWAENGVLLAGEASDGETALQLIEDVNPQIVITDIKMPFLDGLDLSRIILSQMPWIKVIIMTGHDDFELAQQALKIGVSDYLLKPVGMEELKASLHSVIQRIDDERAHLDNIEKLQTEMEINKQFLQKEFLSNLIAGVLSVSEIFDTATSLNIAIKAKAYGVIVLNLEMQPASVSEEFIKAGSIINTLQTDDVLLIRSSLKEYILLMKGASERALQNDRYRISQSIKRELERQTKVQVSLSIGGVKSRLQDIHESYEEAQKTAKLSYLFGKNKVVGFEDTTMLNPYQGAKIPFERSEISDFLRIGLKDELEDFIARHILRFEAFPSNLFFTMLARFNVFYETTLFLEEIGYYQQSMESNQQLNLLITECTESLSLDEVIEQTRQLFAFALQQREQQKTQTYESVINKVKNFIKANYQHRTLQLSDVANHVNMSCSHLSTIFNQETGMSYTDYVCEIRIAKAKELLSLGSLRSAEVAYAVGFSDPHYFYTIFKKVTGMTSSAYRMSVKGADIEV</sequence>
<dbReference type="PROSITE" id="PS50110">
    <property type="entry name" value="RESPONSE_REGULATORY"/>
    <property type="match status" value="1"/>
</dbReference>
<dbReference type="Gene3D" id="3.40.50.2300">
    <property type="match status" value="1"/>
</dbReference>
<feature type="domain" description="GGDEF" evidence="11">
    <location>
        <begin position="179"/>
        <end position="300"/>
    </location>
</feature>
<evidence type="ECO:0000256" key="7">
    <source>
        <dbReference type="ARBA" id="ARBA00023163"/>
    </source>
</evidence>
<keyword evidence="7" id="KW-0804">Transcription</keyword>
<dbReference type="PANTHER" id="PTHR42713">
    <property type="entry name" value="HISTIDINE KINASE-RELATED"/>
    <property type="match status" value="1"/>
</dbReference>
<gene>
    <name evidence="12" type="ORF">MUG09_02820</name>
</gene>
<evidence type="ECO:0000313" key="13">
    <source>
        <dbReference type="Proteomes" id="UP000829708"/>
    </source>
</evidence>
<keyword evidence="6" id="KW-0238">DNA-binding</keyword>
<keyword evidence="2" id="KW-0963">Cytoplasm</keyword>
<dbReference type="InterPro" id="IPR001789">
    <property type="entry name" value="Sig_transdc_resp-reg_receiver"/>
</dbReference>
<dbReference type="EMBL" id="CP094929">
    <property type="protein sequence ID" value="UOM51709.1"/>
    <property type="molecule type" value="Genomic_DNA"/>
</dbReference>
<dbReference type="Proteomes" id="UP000829708">
    <property type="component" value="Chromosome"/>
</dbReference>
<organism evidence="12 13">
    <name type="scientific">Sphaerochaeta associata</name>
    <dbReference type="NCBI Taxonomy" id="1129264"/>
    <lineage>
        <taxon>Bacteria</taxon>
        <taxon>Pseudomonadati</taxon>
        <taxon>Spirochaetota</taxon>
        <taxon>Spirochaetia</taxon>
        <taxon>Spirochaetales</taxon>
        <taxon>Sphaerochaetaceae</taxon>
        <taxon>Sphaerochaeta</taxon>
    </lineage>
</organism>
<name>A0ABY4DBR0_9SPIR</name>
<dbReference type="SMART" id="SM00448">
    <property type="entry name" value="REC"/>
    <property type="match status" value="1"/>
</dbReference>
<dbReference type="SUPFAM" id="SSF52172">
    <property type="entry name" value="CheY-like"/>
    <property type="match status" value="1"/>
</dbReference>
<dbReference type="InterPro" id="IPR041522">
    <property type="entry name" value="CdaR_GGDEF"/>
</dbReference>
<dbReference type="Pfam" id="PF12833">
    <property type="entry name" value="HTH_18"/>
    <property type="match status" value="1"/>
</dbReference>
<feature type="modified residue" description="4-aspartylphosphate" evidence="8">
    <location>
        <position position="55"/>
    </location>
</feature>
<dbReference type="CDD" id="cd17536">
    <property type="entry name" value="REC_YesN-like"/>
    <property type="match status" value="1"/>
</dbReference>
<dbReference type="PROSITE" id="PS01124">
    <property type="entry name" value="HTH_ARAC_FAMILY_2"/>
    <property type="match status" value="1"/>
</dbReference>
<keyword evidence="3 8" id="KW-0597">Phosphoprotein</keyword>
<dbReference type="PANTHER" id="PTHR42713:SF3">
    <property type="entry name" value="TRANSCRIPTIONAL REGULATORY PROTEIN HPTR"/>
    <property type="match status" value="1"/>
</dbReference>
<dbReference type="Pfam" id="PF00072">
    <property type="entry name" value="Response_reg"/>
    <property type="match status" value="1"/>
</dbReference>